<dbReference type="GO" id="GO:0015666">
    <property type="term" value="F:restriction endodeoxyribonuclease activity"/>
    <property type="evidence" value="ECO:0007669"/>
    <property type="project" value="TreeGrafter"/>
</dbReference>
<dbReference type="InterPro" id="IPR011335">
    <property type="entry name" value="Restrct_endonuc-II-like"/>
</dbReference>
<gene>
    <name evidence="4" type="ORF">FD02_GL001310</name>
</gene>
<dbReference type="InterPro" id="IPR052906">
    <property type="entry name" value="Type_IV_Methyl-Rstrct_Enzyme"/>
</dbReference>
<dbReference type="GO" id="GO:0003677">
    <property type="term" value="F:DNA binding"/>
    <property type="evidence" value="ECO:0007669"/>
    <property type="project" value="InterPro"/>
</dbReference>
<comment type="caution">
    <text evidence="4">The sequence shown here is derived from an EMBL/GenBank/DDBJ whole genome shotgun (WGS) entry which is preliminary data.</text>
</comment>
<dbReference type="GO" id="GO:0009307">
    <property type="term" value="P:DNA restriction-modification system"/>
    <property type="evidence" value="ECO:0007669"/>
    <property type="project" value="InterPro"/>
</dbReference>
<evidence type="ECO:0000313" key="5">
    <source>
        <dbReference type="Proteomes" id="UP000051804"/>
    </source>
</evidence>
<dbReference type="InterPro" id="IPR007560">
    <property type="entry name" value="Restrct_endonuc_IV_Mrr"/>
</dbReference>
<organism evidence="4 5">
    <name type="scientific">Lacticaseibacillus nasuensis JCM 17158</name>
    <dbReference type="NCBI Taxonomy" id="1291734"/>
    <lineage>
        <taxon>Bacteria</taxon>
        <taxon>Bacillati</taxon>
        <taxon>Bacillota</taxon>
        <taxon>Bacilli</taxon>
        <taxon>Lactobacillales</taxon>
        <taxon>Lactobacillaceae</taxon>
        <taxon>Lacticaseibacillus</taxon>
    </lineage>
</organism>
<dbReference type="Pfam" id="PF04471">
    <property type="entry name" value="Mrr_cat"/>
    <property type="match status" value="1"/>
</dbReference>
<evidence type="ECO:0000313" key="4">
    <source>
        <dbReference type="EMBL" id="KRK72891.1"/>
    </source>
</evidence>
<dbReference type="EMBL" id="AZDJ01000016">
    <property type="protein sequence ID" value="KRK72891.1"/>
    <property type="molecule type" value="Genomic_DNA"/>
</dbReference>
<proteinExistence type="predicted"/>
<dbReference type="Proteomes" id="UP000051804">
    <property type="component" value="Unassembled WGS sequence"/>
</dbReference>
<evidence type="ECO:0000256" key="1">
    <source>
        <dbReference type="ARBA" id="ARBA00022801"/>
    </source>
</evidence>
<feature type="region of interest" description="Disordered" evidence="2">
    <location>
        <begin position="1"/>
        <end position="22"/>
    </location>
</feature>
<dbReference type="AlphaFoldDB" id="A0A0R1JP55"/>
<reference evidence="4 5" key="1">
    <citation type="journal article" date="2015" name="Genome Announc.">
        <title>Expanding the biotechnology potential of lactobacilli through comparative genomics of 213 strains and associated genera.</title>
        <authorList>
            <person name="Sun Z."/>
            <person name="Harris H.M."/>
            <person name="McCann A."/>
            <person name="Guo C."/>
            <person name="Argimon S."/>
            <person name="Zhang W."/>
            <person name="Yang X."/>
            <person name="Jeffery I.B."/>
            <person name="Cooney J.C."/>
            <person name="Kagawa T.F."/>
            <person name="Liu W."/>
            <person name="Song Y."/>
            <person name="Salvetti E."/>
            <person name="Wrobel A."/>
            <person name="Rasinkangas P."/>
            <person name="Parkhill J."/>
            <person name="Rea M.C."/>
            <person name="O'Sullivan O."/>
            <person name="Ritari J."/>
            <person name="Douillard F.P."/>
            <person name="Paul Ross R."/>
            <person name="Yang R."/>
            <person name="Briner A.E."/>
            <person name="Felis G.E."/>
            <person name="de Vos W.M."/>
            <person name="Barrangou R."/>
            <person name="Klaenhammer T.R."/>
            <person name="Caufield P.W."/>
            <person name="Cui Y."/>
            <person name="Zhang H."/>
            <person name="O'Toole P.W."/>
        </authorList>
    </citation>
    <scope>NUCLEOTIDE SEQUENCE [LARGE SCALE GENOMIC DNA]</scope>
    <source>
        <strain evidence="4 5">JCM 17158</strain>
    </source>
</reference>
<dbReference type="SUPFAM" id="SSF52980">
    <property type="entry name" value="Restriction endonuclease-like"/>
    <property type="match status" value="1"/>
</dbReference>
<accession>A0A0R1JP55</accession>
<feature type="domain" description="Restriction endonuclease type IV Mrr" evidence="3">
    <location>
        <begin position="42"/>
        <end position="160"/>
    </location>
</feature>
<dbReference type="PATRIC" id="fig|1291734.4.peg.1346"/>
<dbReference type="Gene3D" id="3.40.1350.10">
    <property type="match status" value="1"/>
</dbReference>
<dbReference type="PANTHER" id="PTHR30015:SF7">
    <property type="entry name" value="TYPE IV METHYL-DIRECTED RESTRICTION ENZYME ECOKMRR"/>
    <property type="match status" value="1"/>
</dbReference>
<name>A0A0R1JP55_9LACO</name>
<evidence type="ECO:0000256" key="2">
    <source>
        <dbReference type="SAM" id="MobiDB-lite"/>
    </source>
</evidence>
<keyword evidence="5" id="KW-1185">Reference proteome</keyword>
<dbReference type="STRING" id="1291734.FD02_GL001310"/>
<dbReference type="PANTHER" id="PTHR30015">
    <property type="entry name" value="MRR RESTRICTION SYSTEM PROTEIN"/>
    <property type="match status" value="1"/>
</dbReference>
<sequence>MAALRAQKTEPGNDVTDPESSRQTIVEAFTSQWRDDLLSSLKHMNAYAFERFCQELITQMGVEFEPSDADKKARDGGIDGLGYIRTEDFRTQKVVIQAKRWQGSVPGPEISNFRGVISDKGADYGIFITTSSFTSDAKKRAHGTAGRPITLIDGEGIADLVAKYELHVQPVTTYVLSDYYEQE</sequence>
<keyword evidence="1" id="KW-0378">Hydrolase</keyword>
<dbReference type="InterPro" id="IPR011856">
    <property type="entry name" value="tRNA_endonuc-like_dom_sf"/>
</dbReference>
<evidence type="ECO:0000259" key="3">
    <source>
        <dbReference type="Pfam" id="PF04471"/>
    </source>
</evidence>
<protein>
    <recommendedName>
        <fullName evidence="3">Restriction endonuclease type IV Mrr domain-containing protein</fullName>
    </recommendedName>
</protein>